<feature type="transmembrane region" description="Helical" evidence="1">
    <location>
        <begin position="213"/>
        <end position="230"/>
    </location>
</feature>
<sequence>MANLWRRTNPALFRDGYRTAFLQFGIAVLVHHIRRILVPWLGAWMYNDPLEGLRLARGNPEVFLDEMLDFSWPWLAFMYIQKWAFDLAGAYLAGLLVLTNGRLPWRFRAQPQASPLLPKRAMATAKVCYLAWMLACAEYMFARTLSTVSFGIAYAKLGLLSPANSANRAALDLVLRKHWSKAPLNACQLVAYTARGVIPMVVGAVANAARGRPGLLLALSTLGGGVWMVIRYRSRFFIALEMSSMFVVIGCAAVLFALLGREFVADPLGLGVSTAMARRSGNMLREAVQVERLKRAPAESVRVPP</sequence>
<dbReference type="AlphaFoldDB" id="R8BLS1"/>
<organism evidence="2 3">
    <name type="scientific">Phaeoacremonium minimum (strain UCR-PA7)</name>
    <name type="common">Esca disease fungus</name>
    <name type="synonym">Togninia minima</name>
    <dbReference type="NCBI Taxonomy" id="1286976"/>
    <lineage>
        <taxon>Eukaryota</taxon>
        <taxon>Fungi</taxon>
        <taxon>Dikarya</taxon>
        <taxon>Ascomycota</taxon>
        <taxon>Pezizomycotina</taxon>
        <taxon>Sordariomycetes</taxon>
        <taxon>Sordariomycetidae</taxon>
        <taxon>Togniniales</taxon>
        <taxon>Togniniaceae</taxon>
        <taxon>Phaeoacremonium</taxon>
    </lineage>
</organism>
<reference evidence="3" key="1">
    <citation type="journal article" date="2013" name="Genome Announc.">
        <title>Draft genome sequence of the ascomycete Phaeoacremonium aleophilum strain UCR-PA7, a causal agent of the esca disease complex in grapevines.</title>
        <authorList>
            <person name="Blanco-Ulate B."/>
            <person name="Rolshausen P."/>
            <person name="Cantu D."/>
        </authorList>
    </citation>
    <scope>NUCLEOTIDE SEQUENCE [LARGE SCALE GENOMIC DNA]</scope>
    <source>
        <strain evidence="3">UCR-PA7</strain>
    </source>
</reference>
<keyword evidence="1" id="KW-0472">Membrane</keyword>
<dbReference type="HOGENOM" id="CLU_912714_0_0_1"/>
<dbReference type="OrthoDB" id="5233297at2759"/>
<evidence type="ECO:0000256" key="1">
    <source>
        <dbReference type="SAM" id="Phobius"/>
    </source>
</evidence>
<dbReference type="EMBL" id="KB933100">
    <property type="protein sequence ID" value="EOO00294.1"/>
    <property type="molecule type" value="Genomic_DNA"/>
</dbReference>
<dbReference type="eggNOG" id="ENOG502R729">
    <property type="taxonomic scope" value="Eukaryota"/>
</dbReference>
<proteinExistence type="predicted"/>
<dbReference type="Proteomes" id="UP000014074">
    <property type="component" value="Unassembled WGS sequence"/>
</dbReference>
<gene>
    <name evidence="2" type="ORF">UCRPA7_4223</name>
</gene>
<accession>R8BLS1</accession>
<dbReference type="KEGG" id="tmn:UCRPA7_4223"/>
<dbReference type="GeneID" id="19324652"/>
<feature type="transmembrane region" description="Helical" evidence="1">
    <location>
        <begin position="129"/>
        <end position="155"/>
    </location>
</feature>
<dbReference type="RefSeq" id="XP_007914961.1">
    <property type="nucleotide sequence ID" value="XM_007916770.1"/>
</dbReference>
<name>R8BLS1_PHAM7</name>
<keyword evidence="3" id="KW-1185">Reference proteome</keyword>
<protein>
    <submittedName>
        <fullName evidence="2">Uncharacterized protein</fullName>
    </submittedName>
</protein>
<keyword evidence="1" id="KW-1133">Transmembrane helix</keyword>
<feature type="transmembrane region" description="Helical" evidence="1">
    <location>
        <begin position="74"/>
        <end position="98"/>
    </location>
</feature>
<feature type="transmembrane region" description="Helical" evidence="1">
    <location>
        <begin position="236"/>
        <end position="259"/>
    </location>
</feature>
<feature type="transmembrane region" description="Helical" evidence="1">
    <location>
        <begin position="21"/>
        <end position="46"/>
    </location>
</feature>
<evidence type="ECO:0000313" key="2">
    <source>
        <dbReference type="EMBL" id="EOO00294.1"/>
    </source>
</evidence>
<keyword evidence="1" id="KW-0812">Transmembrane</keyword>
<evidence type="ECO:0000313" key="3">
    <source>
        <dbReference type="Proteomes" id="UP000014074"/>
    </source>
</evidence>